<comment type="function">
    <text evidence="1">Component of the EKC/KEOPS complex that is required for the formation of a threonylcarbamoyl group on adenosine at position 37 (t(6)A37) in tRNAs that read codons beginning with adenine. The complex is probably involved in the transfer of the threonylcarbamoyl moiety of threonylcarbamoyl-AMP (TC-AMP) to the N6 group of A37. BUD32 has ATPase activity in the context of the EKC/KEOPS complex and likely plays a supporting role to the catalytic subunit KAE1. The EKC/KEOPS complex also promotes both telomere uncapping and telomere elongation. The complex is required for efficient recruitment of transcriptional coactivators.</text>
</comment>
<protein>
    <recommendedName>
        <fullName evidence="6">EKC/KEOPS complex subunit BUD32</fullName>
        <ecNumber evidence="4">2.7.11.1</ecNumber>
    </recommendedName>
    <alternativeName>
        <fullName evidence="8 9">Atypical Serine/threonine protein kinase BUD32</fullName>
    </alternativeName>
    <alternativeName>
        <fullName evidence="5">EKC/KEOPS complex subunit bud32</fullName>
    </alternativeName>
</protein>
<feature type="domain" description="Protein kinase" evidence="12">
    <location>
        <begin position="118"/>
        <end position="443"/>
    </location>
</feature>
<evidence type="ECO:0000256" key="6">
    <source>
        <dbReference type="ARBA" id="ARBA00019973"/>
    </source>
</evidence>
<dbReference type="GO" id="GO:0005524">
    <property type="term" value="F:ATP binding"/>
    <property type="evidence" value="ECO:0007669"/>
    <property type="project" value="InterPro"/>
</dbReference>
<evidence type="ECO:0000256" key="11">
    <source>
        <dbReference type="ARBA" id="ARBA00048679"/>
    </source>
</evidence>
<dbReference type="EC" id="2.7.11.1" evidence="4"/>
<dbReference type="OMA" id="TSIPHWE"/>
<comment type="subcellular location">
    <subcellularLocation>
        <location evidence="2">Chromosome</location>
        <location evidence="2">Telomere</location>
    </subcellularLocation>
</comment>
<accession>A0A0A2L2B0</accession>
<evidence type="ECO:0000256" key="4">
    <source>
        <dbReference type="ARBA" id="ARBA00012513"/>
    </source>
</evidence>
<evidence type="ECO:0000256" key="2">
    <source>
        <dbReference type="ARBA" id="ARBA00004574"/>
    </source>
</evidence>
<comment type="catalytic activity">
    <reaction evidence="10">
        <text>L-threonyl-[protein] + ATP = O-phospho-L-threonyl-[protein] + ADP + H(+)</text>
        <dbReference type="Rhea" id="RHEA:46608"/>
        <dbReference type="Rhea" id="RHEA-COMP:11060"/>
        <dbReference type="Rhea" id="RHEA-COMP:11605"/>
        <dbReference type="ChEBI" id="CHEBI:15378"/>
        <dbReference type="ChEBI" id="CHEBI:30013"/>
        <dbReference type="ChEBI" id="CHEBI:30616"/>
        <dbReference type="ChEBI" id="CHEBI:61977"/>
        <dbReference type="ChEBI" id="CHEBI:456216"/>
        <dbReference type="EC" id="2.7.11.1"/>
    </reaction>
</comment>
<dbReference type="HOGENOM" id="CLU_037663_0_0_1"/>
<gene>
    <name evidence="13" type="ORF">PITC_084290</name>
</gene>
<organism evidence="13 14">
    <name type="scientific">Penicillium italicum</name>
    <name type="common">Blue mold</name>
    <dbReference type="NCBI Taxonomy" id="40296"/>
    <lineage>
        <taxon>Eukaryota</taxon>
        <taxon>Fungi</taxon>
        <taxon>Dikarya</taxon>
        <taxon>Ascomycota</taxon>
        <taxon>Pezizomycotina</taxon>
        <taxon>Eurotiomycetes</taxon>
        <taxon>Eurotiomycetidae</taxon>
        <taxon>Eurotiales</taxon>
        <taxon>Aspergillaceae</taxon>
        <taxon>Penicillium</taxon>
    </lineage>
</organism>
<dbReference type="PhylomeDB" id="A0A0A2L2B0"/>
<proteinExistence type="predicted"/>
<sequence length="443" mass="51302">MIDPQDRFFSEGQGYFGARENPATETHCNVWDWDQLRLIKVKGTAKLFPPQEDIETLILAQFADYLSPEVRAITVNDDGLLTGVSTDPEEDDTFFVGYLPLSICQSLADCPTIHFSQLRELDRLGPGVDLMSYDDHTVAFKFNPLDCPPIHFSQLRELDRLGPGVDLMSYDDHTVAFKFNPLGMPRRLQMSWKEINLLSKLPPHPNIIPFDRIVLEDMESRVIGFTTKYIPGGTLADADPKRPFRFEWLQQLTQLVDFLNLELGIMHQDIAPRNLLVDPETDKIILFDFDWAANGKEGLLDSRDDVSGVVFTLYEIITNDTHVTSIPHWDRNMDMVQNIEWTCRRELDSDVSKFRKFLNEWIATRIDRATERYLNAPKRLTWPDLPTPPDYSVPFELGWTEEGETVWQTGERSRRIALEKGQYCFRWERPPQSRLLKKTKNSM</sequence>
<dbReference type="OrthoDB" id="4062651at2759"/>
<comment type="subunit">
    <text evidence="3">Component of the EKC/KEOPS complex composed of at least BUD32, CGI121, GON7, KAE1 and PCC1; the whole complex dimerizes.</text>
</comment>
<keyword evidence="7" id="KW-0779">Telomere</keyword>
<evidence type="ECO:0000256" key="7">
    <source>
        <dbReference type="ARBA" id="ARBA00022895"/>
    </source>
</evidence>
<dbReference type="PROSITE" id="PS00109">
    <property type="entry name" value="PROTEIN_KINASE_TYR"/>
    <property type="match status" value="1"/>
</dbReference>
<dbReference type="InterPro" id="IPR000719">
    <property type="entry name" value="Prot_kinase_dom"/>
</dbReference>
<dbReference type="AlphaFoldDB" id="A0A0A2L2B0"/>
<evidence type="ECO:0000256" key="1">
    <source>
        <dbReference type="ARBA" id="ARBA00003747"/>
    </source>
</evidence>
<comment type="caution">
    <text evidence="13">The sequence shown here is derived from an EMBL/GenBank/DDBJ whole genome shotgun (WGS) entry which is preliminary data.</text>
</comment>
<evidence type="ECO:0000313" key="13">
    <source>
        <dbReference type="EMBL" id="KGO74182.1"/>
    </source>
</evidence>
<evidence type="ECO:0000256" key="10">
    <source>
        <dbReference type="ARBA" id="ARBA00047899"/>
    </source>
</evidence>
<dbReference type="Gene3D" id="1.10.510.10">
    <property type="entry name" value="Transferase(Phosphotransferase) domain 1"/>
    <property type="match status" value="1"/>
</dbReference>
<dbReference type="InterPro" id="IPR011009">
    <property type="entry name" value="Kinase-like_dom_sf"/>
</dbReference>
<dbReference type="STRING" id="40296.A0A0A2L2B0"/>
<dbReference type="Proteomes" id="UP000030104">
    <property type="component" value="Unassembled WGS sequence"/>
</dbReference>
<dbReference type="GO" id="GO:0000781">
    <property type="term" value="C:chromosome, telomeric region"/>
    <property type="evidence" value="ECO:0007669"/>
    <property type="project" value="UniProtKB-SubCell"/>
</dbReference>
<dbReference type="SMART" id="SM00220">
    <property type="entry name" value="S_TKc"/>
    <property type="match status" value="1"/>
</dbReference>
<evidence type="ECO:0000256" key="3">
    <source>
        <dbReference type="ARBA" id="ARBA00011534"/>
    </source>
</evidence>
<comment type="catalytic activity">
    <reaction evidence="11">
        <text>L-seryl-[protein] + ATP = O-phospho-L-seryl-[protein] + ADP + H(+)</text>
        <dbReference type="Rhea" id="RHEA:17989"/>
        <dbReference type="Rhea" id="RHEA-COMP:9863"/>
        <dbReference type="Rhea" id="RHEA-COMP:11604"/>
        <dbReference type="ChEBI" id="CHEBI:15378"/>
        <dbReference type="ChEBI" id="CHEBI:29999"/>
        <dbReference type="ChEBI" id="CHEBI:30616"/>
        <dbReference type="ChEBI" id="CHEBI:83421"/>
        <dbReference type="ChEBI" id="CHEBI:456216"/>
        <dbReference type="EC" id="2.7.11.1"/>
    </reaction>
</comment>
<evidence type="ECO:0000256" key="5">
    <source>
        <dbReference type="ARBA" id="ARBA00013948"/>
    </source>
</evidence>
<keyword evidence="7" id="KW-0158">Chromosome</keyword>
<reference evidence="13 14" key="1">
    <citation type="journal article" date="2015" name="Mol. Plant Microbe Interact.">
        <title>Genome, transcriptome, and functional analyses of Penicillium expansum provide new insights into secondary metabolism and pathogenicity.</title>
        <authorList>
            <person name="Ballester A.R."/>
            <person name="Marcet-Houben M."/>
            <person name="Levin E."/>
            <person name="Sela N."/>
            <person name="Selma-Lazaro C."/>
            <person name="Carmona L."/>
            <person name="Wisniewski M."/>
            <person name="Droby S."/>
            <person name="Gonzalez-Candelas L."/>
            <person name="Gabaldon T."/>
        </authorList>
    </citation>
    <scope>NUCLEOTIDE SEQUENCE [LARGE SCALE GENOMIC DNA]</scope>
    <source>
        <strain evidence="13 14">PHI-1</strain>
    </source>
</reference>
<dbReference type="GO" id="GO:0004674">
    <property type="term" value="F:protein serine/threonine kinase activity"/>
    <property type="evidence" value="ECO:0007669"/>
    <property type="project" value="UniProtKB-EC"/>
</dbReference>
<dbReference type="SUPFAM" id="SSF56112">
    <property type="entry name" value="Protein kinase-like (PK-like)"/>
    <property type="match status" value="1"/>
</dbReference>
<evidence type="ECO:0000259" key="12">
    <source>
        <dbReference type="PROSITE" id="PS50011"/>
    </source>
</evidence>
<name>A0A0A2L2B0_PENIT</name>
<keyword evidence="14" id="KW-1185">Reference proteome</keyword>
<evidence type="ECO:0000313" key="14">
    <source>
        <dbReference type="Proteomes" id="UP000030104"/>
    </source>
</evidence>
<dbReference type="InterPro" id="IPR008266">
    <property type="entry name" value="Tyr_kinase_AS"/>
</dbReference>
<evidence type="ECO:0000256" key="8">
    <source>
        <dbReference type="ARBA" id="ARBA00030980"/>
    </source>
</evidence>
<dbReference type="PROSITE" id="PS50011">
    <property type="entry name" value="PROTEIN_KINASE_DOM"/>
    <property type="match status" value="1"/>
</dbReference>
<evidence type="ECO:0000256" key="9">
    <source>
        <dbReference type="ARBA" id="ARBA00033194"/>
    </source>
</evidence>
<dbReference type="EMBL" id="JQGA01000699">
    <property type="protein sequence ID" value="KGO74182.1"/>
    <property type="molecule type" value="Genomic_DNA"/>
</dbReference>
<dbReference type="Pfam" id="PF00069">
    <property type="entry name" value="Pkinase"/>
    <property type="match status" value="1"/>
</dbReference>